<reference evidence="1 2" key="1">
    <citation type="submission" date="2018-11" db="EMBL/GenBank/DDBJ databases">
        <title>Draft genome sequence of Ferruginibacter sp. BO-59.</title>
        <authorList>
            <person name="Im W.T."/>
        </authorList>
    </citation>
    <scope>NUCLEOTIDE SEQUENCE [LARGE SCALE GENOMIC DNA]</scope>
    <source>
        <strain evidence="1 2">BO-59</strain>
    </source>
</reference>
<dbReference type="RefSeq" id="WP_123122738.1">
    <property type="nucleotide sequence ID" value="NZ_RJJR01000032.1"/>
</dbReference>
<dbReference type="AlphaFoldDB" id="A0A3M9N210"/>
<keyword evidence="2" id="KW-1185">Reference proteome</keyword>
<proteinExistence type="predicted"/>
<gene>
    <name evidence="1" type="ORF">EFY79_21040</name>
</gene>
<organism evidence="1 2">
    <name type="scientific">Hanamia caeni</name>
    <dbReference type="NCBI Taxonomy" id="2294116"/>
    <lineage>
        <taxon>Bacteria</taxon>
        <taxon>Pseudomonadati</taxon>
        <taxon>Bacteroidota</taxon>
        <taxon>Chitinophagia</taxon>
        <taxon>Chitinophagales</taxon>
        <taxon>Chitinophagaceae</taxon>
        <taxon>Hanamia</taxon>
    </lineage>
</organism>
<evidence type="ECO:0000313" key="2">
    <source>
        <dbReference type="Proteomes" id="UP000267223"/>
    </source>
</evidence>
<comment type="caution">
    <text evidence="1">The sequence shown here is derived from an EMBL/GenBank/DDBJ whole genome shotgun (WGS) entry which is preliminary data.</text>
</comment>
<dbReference type="OrthoDB" id="1426508at2"/>
<protein>
    <submittedName>
        <fullName evidence="1">Uncharacterized protein</fullName>
    </submittedName>
</protein>
<accession>A0A3M9N210</accession>
<dbReference type="EMBL" id="RJJR01000032">
    <property type="protein sequence ID" value="RNI31830.1"/>
    <property type="molecule type" value="Genomic_DNA"/>
</dbReference>
<dbReference type="PROSITE" id="PS51257">
    <property type="entry name" value="PROKAR_LIPOPROTEIN"/>
    <property type="match status" value="1"/>
</dbReference>
<evidence type="ECO:0000313" key="1">
    <source>
        <dbReference type="EMBL" id="RNI31830.1"/>
    </source>
</evidence>
<sequence length="236" mass="26724">MRKIGFFILIGIIFASCSTTRQIDNPNLSGIESPDPPITKSLFEDKSSTISEENIQKILDGNYKLPNTLRVAFVKLESSQNRQRYYWADEQFLKSQQQYLDLFSQKFKSSPRVKSIATIPDILISQTPTFTTIREAAVRTQSDIAVIYSINSDIYSQYKLFAKADIKAFATTQLIILDVRTGLIPFTTIVTKDFKDKKSSTDLNDSEAASRIKNQAVLLTIEEIGNQISNFLNNEK</sequence>
<name>A0A3M9N210_9BACT</name>
<dbReference type="Proteomes" id="UP000267223">
    <property type="component" value="Unassembled WGS sequence"/>
</dbReference>